<name>A0A9P5CAY5_9HYPO</name>
<evidence type="ECO:0000313" key="1">
    <source>
        <dbReference type="EMBL" id="KAF3069309.1"/>
    </source>
</evidence>
<protein>
    <submittedName>
        <fullName evidence="1">Uncharacterized protein</fullName>
    </submittedName>
</protein>
<gene>
    <name evidence="1" type="ORF">CFAM422_007272</name>
</gene>
<evidence type="ECO:0000313" key="2">
    <source>
        <dbReference type="Proteomes" id="UP000801864"/>
    </source>
</evidence>
<dbReference type="EMBL" id="QLNT01000012">
    <property type="protein sequence ID" value="KAF3069309.1"/>
    <property type="molecule type" value="Genomic_DNA"/>
</dbReference>
<keyword evidence="2" id="KW-1185">Reference proteome</keyword>
<comment type="caution">
    <text evidence="1">The sequence shown here is derived from an EMBL/GenBank/DDBJ whole genome shotgun (WGS) entry which is preliminary data.</text>
</comment>
<reference evidence="1 2" key="1">
    <citation type="submission" date="2018-06" db="EMBL/GenBank/DDBJ databases">
        <title>Genome analysis of cellulolytic fungus Trichoderma lentiforme CFAM-422.</title>
        <authorList>
            <person name="Steindorff A.S."/>
            <person name="Formighieri E.F."/>
            <person name="Midorikawa G.E.O."/>
            <person name="Tamietti M.S."/>
            <person name="Ramos E.Z."/>
            <person name="Silva A.S."/>
            <person name="Bon E.P.S."/>
            <person name="Mendes T.D."/>
            <person name="Damaso M.C.T."/>
            <person name="Favaro L.C.L."/>
        </authorList>
    </citation>
    <scope>NUCLEOTIDE SEQUENCE [LARGE SCALE GENOMIC DNA]</scope>
    <source>
        <strain evidence="1 2">CFAM-422</strain>
    </source>
</reference>
<sequence length="74" mass="7767">MATVEVRKQDLASEIAAIVGSSNMDASRVNGKTADASETAVIQCGALRCGAMAMRRTRSSVVGQPTTTQLHDMI</sequence>
<proteinExistence type="predicted"/>
<organism evidence="1 2">
    <name type="scientific">Trichoderma lentiforme</name>
    <dbReference type="NCBI Taxonomy" id="1567552"/>
    <lineage>
        <taxon>Eukaryota</taxon>
        <taxon>Fungi</taxon>
        <taxon>Dikarya</taxon>
        <taxon>Ascomycota</taxon>
        <taxon>Pezizomycotina</taxon>
        <taxon>Sordariomycetes</taxon>
        <taxon>Hypocreomycetidae</taxon>
        <taxon>Hypocreales</taxon>
        <taxon>Hypocreaceae</taxon>
        <taxon>Trichoderma</taxon>
    </lineage>
</organism>
<dbReference type="AlphaFoldDB" id="A0A9P5CAY5"/>
<dbReference type="Proteomes" id="UP000801864">
    <property type="component" value="Unassembled WGS sequence"/>
</dbReference>
<accession>A0A9P5CAY5</accession>